<dbReference type="AlphaFoldDB" id="A0A1Q3DDY5"/>
<feature type="chain" id="PRO_5012275673" evidence="2">
    <location>
        <begin position="19"/>
        <end position="124"/>
    </location>
</feature>
<dbReference type="OrthoDB" id="9984778at2759"/>
<comment type="caution">
    <text evidence="4">The sequence shown here is derived from an EMBL/GenBank/DDBJ whole genome shotgun (WGS) entry which is preliminary data.</text>
</comment>
<evidence type="ECO:0000256" key="2">
    <source>
        <dbReference type="SAM" id="SignalP"/>
    </source>
</evidence>
<accession>A0A1Q3DDY5</accession>
<gene>
    <name evidence="4" type="ORF">CFOL_v3_34090</name>
</gene>
<dbReference type="Proteomes" id="UP000187406">
    <property type="component" value="Unassembled WGS sequence"/>
</dbReference>
<dbReference type="Gene3D" id="3.30.40.10">
    <property type="entry name" value="Zinc/RING finger domain, C3HC4 (zinc finger)"/>
    <property type="match status" value="1"/>
</dbReference>
<dbReference type="InterPro" id="IPR013083">
    <property type="entry name" value="Znf_RING/FYVE/PHD"/>
</dbReference>
<keyword evidence="1" id="KW-0479">Metal-binding</keyword>
<dbReference type="Pfam" id="PF13639">
    <property type="entry name" value="zf-RING_2"/>
    <property type="match status" value="1"/>
</dbReference>
<evidence type="ECO:0000313" key="5">
    <source>
        <dbReference type="Proteomes" id="UP000187406"/>
    </source>
</evidence>
<dbReference type="EMBL" id="BDDD01006503">
    <property type="protein sequence ID" value="GAV90684.1"/>
    <property type="molecule type" value="Genomic_DNA"/>
</dbReference>
<dbReference type="InterPro" id="IPR001841">
    <property type="entry name" value="Znf_RING"/>
</dbReference>
<feature type="domain" description="RING-type" evidence="3">
    <location>
        <begin position="74"/>
        <end position="116"/>
    </location>
</feature>
<dbReference type="PANTHER" id="PTHR46719">
    <property type="entry name" value="TRANSCRIPTION FACTOR C2H2 FAMILY-RELATED"/>
    <property type="match status" value="1"/>
</dbReference>
<name>A0A1Q3DDY5_CEPFO</name>
<dbReference type="STRING" id="3775.A0A1Q3DDY5"/>
<dbReference type="SMART" id="SM00184">
    <property type="entry name" value="RING"/>
    <property type="match status" value="1"/>
</dbReference>
<dbReference type="PANTHER" id="PTHR46719:SF7">
    <property type="entry name" value="RING-H2 FINGER PROTEIN ATL71-RELATED"/>
    <property type="match status" value="1"/>
</dbReference>
<evidence type="ECO:0000256" key="1">
    <source>
        <dbReference type="PROSITE-ProRule" id="PRU00175"/>
    </source>
</evidence>
<protein>
    <submittedName>
        <fullName evidence="4">Zf-RING_2 domain-containing protein</fullName>
    </submittedName>
</protein>
<dbReference type="InterPro" id="IPR045899">
    <property type="entry name" value="ATL71-like"/>
</dbReference>
<feature type="signal peptide" evidence="2">
    <location>
        <begin position="1"/>
        <end position="18"/>
    </location>
</feature>
<evidence type="ECO:0000313" key="4">
    <source>
        <dbReference type="EMBL" id="GAV90684.1"/>
    </source>
</evidence>
<organism evidence="4 5">
    <name type="scientific">Cephalotus follicularis</name>
    <name type="common">Albany pitcher plant</name>
    <dbReference type="NCBI Taxonomy" id="3775"/>
    <lineage>
        <taxon>Eukaryota</taxon>
        <taxon>Viridiplantae</taxon>
        <taxon>Streptophyta</taxon>
        <taxon>Embryophyta</taxon>
        <taxon>Tracheophyta</taxon>
        <taxon>Spermatophyta</taxon>
        <taxon>Magnoliopsida</taxon>
        <taxon>eudicotyledons</taxon>
        <taxon>Gunneridae</taxon>
        <taxon>Pentapetalae</taxon>
        <taxon>rosids</taxon>
        <taxon>fabids</taxon>
        <taxon>Oxalidales</taxon>
        <taxon>Cephalotaceae</taxon>
        <taxon>Cephalotus</taxon>
    </lineage>
</organism>
<dbReference type="GO" id="GO:0008270">
    <property type="term" value="F:zinc ion binding"/>
    <property type="evidence" value="ECO:0007669"/>
    <property type="project" value="UniProtKB-KW"/>
</dbReference>
<reference evidence="5" key="1">
    <citation type="submission" date="2016-04" db="EMBL/GenBank/DDBJ databases">
        <title>Cephalotus genome sequencing.</title>
        <authorList>
            <person name="Fukushima K."/>
            <person name="Hasebe M."/>
            <person name="Fang X."/>
        </authorList>
    </citation>
    <scope>NUCLEOTIDE SEQUENCE [LARGE SCALE GENOMIC DNA]</scope>
    <source>
        <strain evidence="5">cv. St1</strain>
    </source>
</reference>
<keyword evidence="5" id="KW-1185">Reference proteome</keyword>
<dbReference type="SUPFAM" id="SSF57850">
    <property type="entry name" value="RING/U-box"/>
    <property type="match status" value="1"/>
</dbReference>
<proteinExistence type="predicted"/>
<keyword evidence="1" id="KW-0862">Zinc</keyword>
<dbReference type="InParanoid" id="A0A1Q3DDY5"/>
<keyword evidence="2" id="KW-0732">Signal</keyword>
<keyword evidence="1" id="KW-0863">Zinc-finger</keyword>
<sequence length="124" mass="14416">MIVVVILVLIWCLRNVCVRYRQYLDSDDQTQEADIEAGSGRGTVTDKSLIVLQPLPTLVYHMSHEEGRETSGDCSICLEEFKDKDMLIILPHCNHMFHKLCIHQWLLRNQHCPLCRDFVHVRIA</sequence>
<dbReference type="PROSITE" id="PS50089">
    <property type="entry name" value="ZF_RING_2"/>
    <property type="match status" value="1"/>
</dbReference>
<evidence type="ECO:0000259" key="3">
    <source>
        <dbReference type="PROSITE" id="PS50089"/>
    </source>
</evidence>